<dbReference type="InterPro" id="IPR023797">
    <property type="entry name" value="RNA3'_phos_cyclase_dom"/>
</dbReference>
<feature type="domain" description="RNA 3'-terminal phosphate cyclase insert" evidence="10">
    <location>
        <begin position="189"/>
        <end position="294"/>
    </location>
</feature>
<feature type="binding site" evidence="8">
    <location>
        <begin position="303"/>
        <end position="307"/>
    </location>
    <ligand>
        <name>ATP</name>
        <dbReference type="ChEBI" id="CHEBI:30616"/>
    </ligand>
</feature>
<dbReference type="InterPro" id="IPR020719">
    <property type="entry name" value="RNA3'_term_phos_cycl-like_CS"/>
</dbReference>
<evidence type="ECO:0000256" key="6">
    <source>
        <dbReference type="ARBA" id="ARBA00024481"/>
    </source>
</evidence>
<evidence type="ECO:0000256" key="5">
    <source>
        <dbReference type="ARBA" id="ARBA00022741"/>
    </source>
</evidence>
<evidence type="ECO:0000256" key="8">
    <source>
        <dbReference type="PIRSR" id="PIRSR005378-2"/>
    </source>
</evidence>
<protein>
    <recommendedName>
        <fullName evidence="3">RNA 3'-terminal phosphate cyclase</fullName>
        <ecNumber evidence="2">6.5.1.4</ecNumber>
    </recommendedName>
</protein>
<evidence type="ECO:0000259" key="10">
    <source>
        <dbReference type="Pfam" id="PF05189"/>
    </source>
</evidence>
<dbReference type="Gene3D" id="3.30.360.20">
    <property type="entry name" value="RNA 3'-terminal phosphate cyclase, insert domain"/>
    <property type="match status" value="1"/>
</dbReference>
<gene>
    <name evidence="11" type="ORF">KQX54_016849</name>
</gene>
<keyword evidence="12" id="KW-1185">Reference proteome</keyword>
<dbReference type="EMBL" id="JAHXZJ010001864">
    <property type="protein sequence ID" value="KAH0550008.1"/>
    <property type="molecule type" value="Genomic_DNA"/>
</dbReference>
<dbReference type="InterPro" id="IPR036553">
    <property type="entry name" value="RPTC_insert"/>
</dbReference>
<name>A0AAV7HY49_COTGL</name>
<reference evidence="11 12" key="1">
    <citation type="journal article" date="2021" name="J. Hered.">
        <title>A chromosome-level genome assembly of the parasitoid wasp, Cotesia glomerata (Hymenoptera: Braconidae).</title>
        <authorList>
            <person name="Pinto B.J."/>
            <person name="Weis J.J."/>
            <person name="Gamble T."/>
            <person name="Ode P.J."/>
            <person name="Paul R."/>
            <person name="Zaspel J.M."/>
        </authorList>
    </citation>
    <scope>NUCLEOTIDE SEQUENCE [LARGE SCALE GENOMIC DNA]</scope>
    <source>
        <strain evidence="11">CgM1</strain>
    </source>
</reference>
<dbReference type="PIRSF" id="PIRSF005378">
    <property type="entry name" value="RNA3'_term_phos_cycl_euk"/>
    <property type="match status" value="1"/>
</dbReference>
<keyword evidence="5 8" id="KW-0547">Nucleotide-binding</keyword>
<organism evidence="11 12">
    <name type="scientific">Cotesia glomerata</name>
    <name type="common">Lepidopteran parasitic wasp</name>
    <name type="synonym">Apanteles glomeratus</name>
    <dbReference type="NCBI Taxonomy" id="32391"/>
    <lineage>
        <taxon>Eukaryota</taxon>
        <taxon>Metazoa</taxon>
        <taxon>Ecdysozoa</taxon>
        <taxon>Arthropoda</taxon>
        <taxon>Hexapoda</taxon>
        <taxon>Insecta</taxon>
        <taxon>Pterygota</taxon>
        <taxon>Neoptera</taxon>
        <taxon>Endopterygota</taxon>
        <taxon>Hymenoptera</taxon>
        <taxon>Apocrita</taxon>
        <taxon>Ichneumonoidea</taxon>
        <taxon>Braconidae</taxon>
        <taxon>Microgastrinae</taxon>
        <taxon>Cotesia</taxon>
    </lineage>
</organism>
<evidence type="ECO:0000256" key="7">
    <source>
        <dbReference type="PIRSR" id="PIRSR005378-1"/>
    </source>
</evidence>
<evidence type="ECO:0000313" key="12">
    <source>
        <dbReference type="Proteomes" id="UP000826195"/>
    </source>
</evidence>
<evidence type="ECO:0000256" key="2">
    <source>
        <dbReference type="ARBA" id="ARBA00012725"/>
    </source>
</evidence>
<dbReference type="GO" id="GO:0005524">
    <property type="term" value="F:ATP binding"/>
    <property type="evidence" value="ECO:0007669"/>
    <property type="project" value="UniProtKB-KW"/>
</dbReference>
<dbReference type="Proteomes" id="UP000826195">
    <property type="component" value="Unassembled WGS sequence"/>
</dbReference>
<feature type="active site" description="Tele-AMP-histidine intermediate" evidence="7">
    <location>
        <position position="331"/>
    </location>
</feature>
<dbReference type="PANTHER" id="PTHR11096">
    <property type="entry name" value="RNA 3' TERMINAL PHOSPHATE CYCLASE"/>
    <property type="match status" value="1"/>
</dbReference>
<dbReference type="InterPro" id="IPR013791">
    <property type="entry name" value="RNA3'-term_phos_cycl_insert"/>
</dbReference>
<comment type="similarity">
    <text evidence="1">Belongs to the RNA 3'-terminal cyclase family. Type 1 subfamily.</text>
</comment>
<evidence type="ECO:0000313" key="11">
    <source>
        <dbReference type="EMBL" id="KAH0550008.1"/>
    </source>
</evidence>
<dbReference type="InterPro" id="IPR037136">
    <property type="entry name" value="RNA3'_phos_cyclase_dom_sf"/>
</dbReference>
<dbReference type="EC" id="6.5.1.4" evidence="2"/>
<evidence type="ECO:0000256" key="4">
    <source>
        <dbReference type="ARBA" id="ARBA00022598"/>
    </source>
</evidence>
<dbReference type="InterPro" id="IPR000228">
    <property type="entry name" value="RNA3'_term_phos_cyc"/>
</dbReference>
<dbReference type="PROSITE" id="PS01287">
    <property type="entry name" value="RTC"/>
    <property type="match status" value="1"/>
</dbReference>
<dbReference type="SUPFAM" id="SSF55205">
    <property type="entry name" value="EPT/RTPC-like"/>
    <property type="match status" value="1"/>
</dbReference>
<keyword evidence="4" id="KW-0436">Ligase</keyword>
<dbReference type="Pfam" id="PF05189">
    <property type="entry name" value="RTC_insert"/>
    <property type="match status" value="1"/>
</dbReference>
<dbReference type="PANTHER" id="PTHR11096:SF0">
    <property type="entry name" value="RNA 3'-TERMINAL PHOSPHATE CYCLASE"/>
    <property type="match status" value="1"/>
</dbReference>
<dbReference type="AlphaFoldDB" id="A0AAV7HY49"/>
<accession>A0AAV7HY49</accession>
<dbReference type="InterPro" id="IPR017770">
    <property type="entry name" value="RNA3'_term_phos_cyc_type_1"/>
</dbReference>
<comment type="caution">
    <text evidence="11">The sequence shown here is derived from an EMBL/GenBank/DDBJ whole genome shotgun (WGS) entry which is preliminary data.</text>
</comment>
<keyword evidence="8" id="KW-0067">ATP-binding</keyword>
<dbReference type="Pfam" id="PF01137">
    <property type="entry name" value="RTC"/>
    <property type="match status" value="1"/>
</dbReference>
<evidence type="ECO:0000256" key="1">
    <source>
        <dbReference type="ARBA" id="ARBA00009206"/>
    </source>
</evidence>
<sequence length="378" mass="40791">MSVMKIDGSLGEGGGQVLRIAISLSALYKIPIEIENIRAGRPKPGLAAQHLKGVEIAQSMCNAQVKGAYPGSTRLEFIPGVLSQTQKRTFHADTQTAGCTILLAQVALPIALFLPPGDPITLILRGGTNVPMGPHIEYLTEVFRPWLNKFGADFDFTVLKRGYYPKGGGEIHLRIPPIKSLNSVEMLQLGDIRSISGWAYVAGSVPLSEAYNMAEVTKNTIHKKLTDNNIQVPSINIEAYREDREMAVGNGSGINVVCQLNSGSVFGGSGLGSNRRDSKSEPATEAAEQIINPILDGSCIDEHMQDQMVLLMALAHGRSRLLLGKQQLTLHTETAIKVAELMLGDRGFRCQVITNRDAGDSKQYILECDGCGLLNAAN</sequence>
<dbReference type="NCBIfam" id="TIGR03399">
    <property type="entry name" value="RNA_3prim_cycl"/>
    <property type="match status" value="1"/>
</dbReference>
<dbReference type="InterPro" id="IPR013792">
    <property type="entry name" value="RNA3'P_cycl/enolpyr_Trfase_a/b"/>
</dbReference>
<evidence type="ECO:0000259" key="9">
    <source>
        <dbReference type="Pfam" id="PF01137"/>
    </source>
</evidence>
<feature type="binding site" evidence="8">
    <location>
        <position position="105"/>
    </location>
    <ligand>
        <name>ATP</name>
        <dbReference type="ChEBI" id="CHEBI:30616"/>
    </ligand>
</feature>
<feature type="domain" description="RNA 3'-terminal phosphate cyclase" evidence="9">
    <location>
        <begin position="11"/>
        <end position="344"/>
    </location>
</feature>
<dbReference type="Gene3D" id="3.65.10.20">
    <property type="entry name" value="RNA 3'-terminal phosphate cyclase domain"/>
    <property type="match status" value="1"/>
</dbReference>
<dbReference type="GO" id="GO:0006396">
    <property type="term" value="P:RNA processing"/>
    <property type="evidence" value="ECO:0007669"/>
    <property type="project" value="InterPro"/>
</dbReference>
<comment type="catalytic activity">
    <reaction evidence="6">
        <text>a 3'-end 3'-phospho-ribonucleotide-RNA + ATP = a 3'-end 2',3'-cyclophospho-ribonucleotide-RNA + AMP + diphosphate</text>
        <dbReference type="Rhea" id="RHEA:23976"/>
        <dbReference type="Rhea" id="RHEA-COMP:10463"/>
        <dbReference type="Rhea" id="RHEA-COMP:10464"/>
        <dbReference type="ChEBI" id="CHEBI:30616"/>
        <dbReference type="ChEBI" id="CHEBI:33019"/>
        <dbReference type="ChEBI" id="CHEBI:83062"/>
        <dbReference type="ChEBI" id="CHEBI:83064"/>
        <dbReference type="ChEBI" id="CHEBI:456215"/>
        <dbReference type="EC" id="6.5.1.4"/>
    </reaction>
</comment>
<dbReference type="GO" id="GO:0003963">
    <property type="term" value="F:RNA-3'-phosphate cyclase activity"/>
    <property type="evidence" value="ECO:0007669"/>
    <property type="project" value="UniProtKB-EC"/>
</dbReference>
<proteinExistence type="inferred from homology"/>
<evidence type="ECO:0000256" key="3">
    <source>
        <dbReference type="ARBA" id="ARBA00021428"/>
    </source>
</evidence>
<dbReference type="GO" id="GO:0005634">
    <property type="term" value="C:nucleus"/>
    <property type="evidence" value="ECO:0007669"/>
    <property type="project" value="TreeGrafter"/>
</dbReference>